<reference evidence="2 3" key="1">
    <citation type="journal article" date="2019" name="Nat. Plants">
        <title>Genome sequencing of Musa balbisiana reveals subgenome evolution and function divergence in polyploid bananas.</title>
        <authorList>
            <person name="Yao X."/>
        </authorList>
    </citation>
    <scope>NUCLEOTIDE SEQUENCE [LARGE SCALE GENOMIC DNA]</scope>
    <source>
        <strain evidence="3">cv. DH-PKW</strain>
        <tissue evidence="2">Leaves</tissue>
    </source>
</reference>
<evidence type="ECO:0000256" key="1">
    <source>
        <dbReference type="SAM" id="MobiDB-lite"/>
    </source>
</evidence>
<feature type="compositionally biased region" description="Low complexity" evidence="1">
    <location>
        <begin position="178"/>
        <end position="190"/>
    </location>
</feature>
<evidence type="ECO:0000313" key="3">
    <source>
        <dbReference type="Proteomes" id="UP000317650"/>
    </source>
</evidence>
<organism evidence="2 3">
    <name type="scientific">Musa balbisiana</name>
    <name type="common">Banana</name>
    <dbReference type="NCBI Taxonomy" id="52838"/>
    <lineage>
        <taxon>Eukaryota</taxon>
        <taxon>Viridiplantae</taxon>
        <taxon>Streptophyta</taxon>
        <taxon>Embryophyta</taxon>
        <taxon>Tracheophyta</taxon>
        <taxon>Spermatophyta</taxon>
        <taxon>Magnoliopsida</taxon>
        <taxon>Liliopsida</taxon>
        <taxon>Zingiberales</taxon>
        <taxon>Musaceae</taxon>
        <taxon>Musa</taxon>
    </lineage>
</organism>
<sequence length="190" mass="20194">MSRDPQTDPDELPAEGSFLAGSQAVHPLSDGPRADDLPATSERYWRSFDNSDLFPPEGPPSVPSPLLGRSLPETSSATACPRPHQRGLPACVVPLGLVSPKATPARPARLRRAPRPHVARGLTSAACSPTSCPSASCRPRPHQHSLPACVVSHGLKSPEVTPARLPHSHHITSDPQFPRSSRQTSSTQPS</sequence>
<dbReference type="Proteomes" id="UP000317650">
    <property type="component" value="Chromosome 7"/>
</dbReference>
<dbReference type="EMBL" id="PYDT01000005">
    <property type="protein sequence ID" value="THU61866.1"/>
    <property type="molecule type" value="Genomic_DNA"/>
</dbReference>
<feature type="region of interest" description="Disordered" evidence="1">
    <location>
        <begin position="1"/>
        <end position="85"/>
    </location>
</feature>
<accession>A0A4V4H700</accession>
<proteinExistence type="predicted"/>
<feature type="region of interest" description="Disordered" evidence="1">
    <location>
        <begin position="158"/>
        <end position="190"/>
    </location>
</feature>
<comment type="caution">
    <text evidence="2">The sequence shown here is derived from an EMBL/GenBank/DDBJ whole genome shotgun (WGS) entry which is preliminary data.</text>
</comment>
<feature type="compositionally biased region" description="Basic residues" evidence="1">
    <location>
        <begin position="108"/>
        <end position="118"/>
    </location>
</feature>
<keyword evidence="3" id="KW-1185">Reference proteome</keyword>
<feature type="compositionally biased region" description="Low complexity" evidence="1">
    <location>
        <begin position="119"/>
        <end position="138"/>
    </location>
</feature>
<feature type="region of interest" description="Disordered" evidence="1">
    <location>
        <begin position="100"/>
        <end position="145"/>
    </location>
</feature>
<evidence type="ECO:0000313" key="2">
    <source>
        <dbReference type="EMBL" id="THU61866.1"/>
    </source>
</evidence>
<dbReference type="AlphaFoldDB" id="A0A4V4H700"/>
<gene>
    <name evidence="2" type="ORF">C4D60_Mb07t27770</name>
</gene>
<protein>
    <submittedName>
        <fullName evidence="2">Uncharacterized protein</fullName>
    </submittedName>
</protein>
<name>A0A4V4H700_MUSBA</name>